<dbReference type="OrthoDB" id="5325022at2759"/>
<keyword evidence="2" id="KW-0472">Membrane</keyword>
<feature type="compositionally biased region" description="Pro residues" evidence="1">
    <location>
        <begin position="195"/>
        <end position="210"/>
    </location>
</feature>
<feature type="transmembrane region" description="Helical" evidence="2">
    <location>
        <begin position="113"/>
        <end position="143"/>
    </location>
</feature>
<protein>
    <recommendedName>
        <fullName evidence="5">MARVEL domain-containing protein</fullName>
    </recommendedName>
</protein>
<organism evidence="3 4">
    <name type="scientific">Glutinoglossum americanum</name>
    <dbReference type="NCBI Taxonomy" id="1670608"/>
    <lineage>
        <taxon>Eukaryota</taxon>
        <taxon>Fungi</taxon>
        <taxon>Dikarya</taxon>
        <taxon>Ascomycota</taxon>
        <taxon>Pezizomycotina</taxon>
        <taxon>Geoglossomycetes</taxon>
        <taxon>Geoglossales</taxon>
        <taxon>Geoglossaceae</taxon>
        <taxon>Glutinoglossum</taxon>
    </lineage>
</organism>
<dbReference type="Proteomes" id="UP000698800">
    <property type="component" value="Unassembled WGS sequence"/>
</dbReference>
<evidence type="ECO:0000313" key="3">
    <source>
        <dbReference type="EMBL" id="KAH0536703.1"/>
    </source>
</evidence>
<evidence type="ECO:0000256" key="1">
    <source>
        <dbReference type="SAM" id="MobiDB-lite"/>
    </source>
</evidence>
<keyword evidence="4" id="KW-1185">Reference proteome</keyword>
<sequence length="231" mass="25931">MGALFAVLVIALVAYSTYIYQATYMVQAYGVNLFTGPLTLFVLAYNTLSPIFAASLYNLWAALALEILTVIMWLVSFAILASYSAGFGIFYYTDYYLYNYNYKRSLTYGNLETAWQTGAAASGIGGLEFVLWIITLVIFSIFLHRHRAQQPPPAYPAQAAGYDTQATKMTSMPPQQSIPVQQTYPQEANPQQYSSPPPNPQQQYQPPPPVQQQYAPPQQVQQQYAPPQQQY</sequence>
<evidence type="ECO:0000313" key="4">
    <source>
        <dbReference type="Proteomes" id="UP000698800"/>
    </source>
</evidence>
<dbReference type="EMBL" id="JAGHQL010000185">
    <property type="protein sequence ID" value="KAH0536703.1"/>
    <property type="molecule type" value="Genomic_DNA"/>
</dbReference>
<accession>A0A9P8HYA9</accession>
<dbReference type="PANTHER" id="PTHR37451">
    <property type="entry name" value="MARVEL DOMAIN"/>
    <property type="match status" value="1"/>
</dbReference>
<proteinExistence type="predicted"/>
<keyword evidence="2" id="KW-1133">Transmembrane helix</keyword>
<feature type="transmembrane region" description="Helical" evidence="2">
    <location>
        <begin position="67"/>
        <end position="93"/>
    </location>
</feature>
<feature type="transmembrane region" description="Helical" evidence="2">
    <location>
        <begin position="37"/>
        <end position="60"/>
    </location>
</feature>
<feature type="region of interest" description="Disordered" evidence="1">
    <location>
        <begin position="168"/>
        <end position="231"/>
    </location>
</feature>
<name>A0A9P8HYA9_9PEZI</name>
<feature type="compositionally biased region" description="Polar residues" evidence="1">
    <location>
        <begin position="168"/>
        <end position="188"/>
    </location>
</feature>
<keyword evidence="2" id="KW-0812">Transmembrane</keyword>
<comment type="caution">
    <text evidence="3">The sequence shown here is derived from an EMBL/GenBank/DDBJ whole genome shotgun (WGS) entry which is preliminary data.</text>
</comment>
<gene>
    <name evidence="3" type="ORF">FGG08_006444</name>
</gene>
<reference evidence="3" key="1">
    <citation type="submission" date="2021-03" db="EMBL/GenBank/DDBJ databases">
        <title>Comparative genomics and phylogenomic investigation of the class Geoglossomycetes provide insights into ecological specialization and systematics.</title>
        <authorList>
            <person name="Melie T."/>
            <person name="Pirro S."/>
            <person name="Miller A.N."/>
            <person name="Quandt A."/>
        </authorList>
    </citation>
    <scope>NUCLEOTIDE SEQUENCE</scope>
    <source>
        <strain evidence="3">GBOQ0MN5Z8</strain>
    </source>
</reference>
<evidence type="ECO:0000256" key="2">
    <source>
        <dbReference type="SAM" id="Phobius"/>
    </source>
</evidence>
<dbReference type="PANTHER" id="PTHR37451:SF4">
    <property type="entry name" value="MARVEL DOMAIN-CONTAINING PROTEIN"/>
    <property type="match status" value="1"/>
</dbReference>
<feature type="compositionally biased region" description="Low complexity" evidence="1">
    <location>
        <begin position="211"/>
        <end position="231"/>
    </location>
</feature>
<dbReference type="AlphaFoldDB" id="A0A9P8HYA9"/>
<evidence type="ECO:0008006" key="5">
    <source>
        <dbReference type="Google" id="ProtNLM"/>
    </source>
</evidence>